<sequence>MIADVKGFTQLTEILSKKGTAGVELLTNCMNNYFTRVINMILAFDGDVVKFAGDSMIVAFSPTEQEAEQPDKGLYPATLRCTQCAHVLATRLGHMRMKMNGQVEPINVQAPERVPDIDEGTGESYFRMDSSSQSQQLASSRRTRTMTAATDPELLTAHGSNHDGSPTFNPHGGLEPAARVASHEYHGAATVGSSRNLLVKLSTWFQPGSGRKAVGKEAVGPAFDRTRRGLDVAAKPRDGTSGSGDEVSHPSQSAASMTVNPALAGHRMAHPPGTHPAYSQYKQNRDPIIEEVENSEFSLKIMISAGSVCVFHVGGDLDEVTDPTVPEVPRWEYFIGDRPLAPLRDELGRRRCIAQLALIEKHAEAGEVVGSREVIDLMQEDWEIEMLPDDVGRMHGPWRPFVMPAKGSPPAYGARPTDPGSLAPAAPQQPPRCTAPAASLLLAHEQGQSQFTRLVRSRIEAGHLDFINEIRPLTCLFLGFPSLSDTRDQGSVQHADQVAAVQFTVQQVQQVMRKWDGSLLQYRCDEKGFVGICAFGLPGHTHEDNPSRGILAALELQQRIQEGQHRVCIGVTTGDLLCTCVGARKIRSEYTVFGDAINLSARLMCKCKAVMSSTGGILCDLPTHQHASAQRKANYKEMEPFQAKGKKLPVVLFHVTPCTDASNGADPAGGQGWQEKDSMPGAAAASERPLVGRDTEMSFVLNRAANMIAGMATGGTIIIEGTTGMGKTKLLTEVRKSLHRINMDTNLGGKPSFCHFFGMADIANKSQKLHPWRRIFQEFFAIDRLR</sequence>
<feature type="compositionally biased region" description="Low complexity" evidence="3">
    <location>
        <begin position="130"/>
        <end position="145"/>
    </location>
</feature>
<evidence type="ECO:0000313" key="6">
    <source>
        <dbReference type="Proteomes" id="UP000485058"/>
    </source>
</evidence>
<dbReference type="PANTHER" id="PTHR16305:SF28">
    <property type="entry name" value="GUANYLATE CYCLASE DOMAIN-CONTAINING PROTEIN"/>
    <property type="match status" value="1"/>
</dbReference>
<keyword evidence="2" id="KW-0067">ATP-binding</keyword>
<dbReference type="SUPFAM" id="SSF55073">
    <property type="entry name" value="Nucleotide cyclase"/>
    <property type="match status" value="2"/>
</dbReference>
<organism evidence="5 6">
    <name type="scientific">Haematococcus lacustris</name>
    <name type="common">Green alga</name>
    <name type="synonym">Haematococcus pluvialis</name>
    <dbReference type="NCBI Taxonomy" id="44745"/>
    <lineage>
        <taxon>Eukaryota</taxon>
        <taxon>Viridiplantae</taxon>
        <taxon>Chlorophyta</taxon>
        <taxon>core chlorophytes</taxon>
        <taxon>Chlorophyceae</taxon>
        <taxon>CS clade</taxon>
        <taxon>Chlamydomonadales</taxon>
        <taxon>Haematococcaceae</taxon>
        <taxon>Haematococcus</taxon>
    </lineage>
</organism>
<protein>
    <recommendedName>
        <fullName evidence="4">Guanylate cyclase domain-containing protein</fullName>
    </recommendedName>
</protein>
<accession>A0A699ZEX9</accession>
<dbReference type="Gene3D" id="3.30.70.1230">
    <property type="entry name" value="Nucleotide cyclase"/>
    <property type="match status" value="2"/>
</dbReference>
<dbReference type="GO" id="GO:0005524">
    <property type="term" value="F:ATP binding"/>
    <property type="evidence" value="ECO:0007669"/>
    <property type="project" value="UniProtKB-KW"/>
</dbReference>
<feature type="region of interest" description="Disordered" evidence="3">
    <location>
        <begin position="231"/>
        <end position="256"/>
    </location>
</feature>
<evidence type="ECO:0000256" key="3">
    <source>
        <dbReference type="SAM" id="MobiDB-lite"/>
    </source>
</evidence>
<evidence type="ECO:0000256" key="1">
    <source>
        <dbReference type="ARBA" id="ARBA00022741"/>
    </source>
</evidence>
<keyword evidence="1" id="KW-0547">Nucleotide-binding</keyword>
<feature type="region of interest" description="Disordered" evidence="3">
    <location>
        <begin position="407"/>
        <end position="430"/>
    </location>
</feature>
<keyword evidence="6" id="KW-1185">Reference proteome</keyword>
<dbReference type="InterPro" id="IPR001054">
    <property type="entry name" value="A/G_cyclase"/>
</dbReference>
<reference evidence="5 6" key="1">
    <citation type="submission" date="2020-02" db="EMBL/GenBank/DDBJ databases">
        <title>Draft genome sequence of Haematococcus lacustris strain NIES-144.</title>
        <authorList>
            <person name="Morimoto D."/>
            <person name="Nakagawa S."/>
            <person name="Yoshida T."/>
            <person name="Sawayama S."/>
        </authorList>
    </citation>
    <scope>NUCLEOTIDE SEQUENCE [LARGE SCALE GENOMIC DNA]</scope>
    <source>
        <strain evidence="5 6">NIES-144</strain>
    </source>
</reference>
<dbReference type="Proteomes" id="UP000485058">
    <property type="component" value="Unassembled WGS sequence"/>
</dbReference>
<evidence type="ECO:0000313" key="5">
    <source>
        <dbReference type="EMBL" id="GFH21267.1"/>
    </source>
</evidence>
<proteinExistence type="predicted"/>
<evidence type="ECO:0000256" key="2">
    <source>
        <dbReference type="ARBA" id="ARBA00022840"/>
    </source>
</evidence>
<comment type="caution">
    <text evidence="5">The sequence shown here is derived from an EMBL/GenBank/DDBJ whole genome shotgun (WGS) entry which is preliminary data.</text>
</comment>
<dbReference type="CDD" id="cd07302">
    <property type="entry name" value="CHD"/>
    <property type="match status" value="1"/>
</dbReference>
<dbReference type="GO" id="GO:0004016">
    <property type="term" value="F:adenylate cyclase activity"/>
    <property type="evidence" value="ECO:0007669"/>
    <property type="project" value="TreeGrafter"/>
</dbReference>
<feature type="region of interest" description="Disordered" evidence="3">
    <location>
        <begin position="125"/>
        <end position="145"/>
    </location>
</feature>
<dbReference type="GO" id="GO:0035556">
    <property type="term" value="P:intracellular signal transduction"/>
    <property type="evidence" value="ECO:0007669"/>
    <property type="project" value="InterPro"/>
</dbReference>
<feature type="domain" description="Guanylate cyclase" evidence="4">
    <location>
        <begin position="532"/>
        <end position="604"/>
    </location>
</feature>
<dbReference type="AlphaFoldDB" id="A0A699ZEX9"/>
<dbReference type="PANTHER" id="PTHR16305">
    <property type="entry name" value="TESTICULAR SOLUBLE ADENYLYL CYCLASE"/>
    <property type="match status" value="1"/>
</dbReference>
<dbReference type="InterPro" id="IPR029787">
    <property type="entry name" value="Nucleotide_cyclase"/>
</dbReference>
<feature type="non-terminal residue" evidence="5">
    <location>
        <position position="1"/>
    </location>
</feature>
<name>A0A699ZEX9_HAELA</name>
<dbReference type="EMBL" id="BLLF01001794">
    <property type="protein sequence ID" value="GFH21267.1"/>
    <property type="molecule type" value="Genomic_DNA"/>
</dbReference>
<feature type="domain" description="Guanylate cyclase" evidence="4">
    <location>
        <begin position="1"/>
        <end position="59"/>
    </location>
</feature>
<dbReference type="GO" id="GO:0009190">
    <property type="term" value="P:cyclic nucleotide biosynthetic process"/>
    <property type="evidence" value="ECO:0007669"/>
    <property type="project" value="InterPro"/>
</dbReference>
<dbReference type="GO" id="GO:0005737">
    <property type="term" value="C:cytoplasm"/>
    <property type="evidence" value="ECO:0007669"/>
    <property type="project" value="TreeGrafter"/>
</dbReference>
<evidence type="ECO:0000259" key="4">
    <source>
        <dbReference type="PROSITE" id="PS50125"/>
    </source>
</evidence>
<gene>
    <name evidence="5" type="ORF">HaLaN_18534</name>
</gene>
<dbReference type="PROSITE" id="PS50125">
    <property type="entry name" value="GUANYLATE_CYCLASE_2"/>
    <property type="match status" value="2"/>
</dbReference>